<dbReference type="GO" id="GO:0005634">
    <property type="term" value="C:nucleus"/>
    <property type="evidence" value="ECO:0007669"/>
    <property type="project" value="TreeGrafter"/>
</dbReference>
<protein>
    <recommendedName>
        <fullName evidence="2">SRR1-like domain-containing protein</fullName>
    </recommendedName>
</protein>
<evidence type="ECO:0000313" key="3">
    <source>
        <dbReference type="EMBL" id="KAJ0981173.1"/>
    </source>
</evidence>
<feature type="domain" description="SRR1-like" evidence="2">
    <location>
        <begin position="311"/>
        <end position="443"/>
    </location>
</feature>
<accession>A0A9D5CZD2</accession>
<evidence type="ECO:0000259" key="2">
    <source>
        <dbReference type="Pfam" id="PF07985"/>
    </source>
</evidence>
<dbReference type="OrthoDB" id="687440at2759"/>
<evidence type="ECO:0000313" key="4">
    <source>
        <dbReference type="Proteomes" id="UP001085076"/>
    </source>
</evidence>
<sequence>MQYCLQEVRRSNFYANLVHQIQDKPDQIFSNLTATGVVPMVVYGIGSIQYSYAAKFQLSLALLLREVEGINIHKEITICCDDMTVTPSEEKAIKAYGCRLLLMSNDGRFRWTVDKSNYTLFFLPFTRPEVLGDLLEMNWCPSRLEKMMILGTSLTFMAEDLDEFVSCSTNGGRPKMTVKKLSYVRDRLRYIWGIKGHTRELEIEDCGLSSSVDKSESYNPEEMFEDLCWQVFDVDGVKDMNTLLPSTEICFKWVDSDMSYPYRMDEDDAEELLKLQEDMKITIMELRESEYYRKLCDQLEEDHLLKREVSRRLGSEEKMEMVIYALGDLEYYFNSHYQLALALLLREEVDMLKIGEIQVFDPMLTPADANVIRSFGCNVLSVNEFARRRVEKPTLFFLPFAWFSLVANLLEANWSPSQLENLIILGTSLHRWGRTCPDVVTLEETETEKLLSNDRLRYIRTIRDWSVEFIIDDGHQWRPFQNICWVFINLHSGIDLNSLLPGFPTISKIQVDHGRAELVCDYIRFEFLDVGFKRSATGLWHSYYKDMECF</sequence>
<feature type="domain" description="SRR1-like" evidence="2">
    <location>
        <begin position="31"/>
        <end position="230"/>
    </location>
</feature>
<keyword evidence="4" id="KW-1185">Reference proteome</keyword>
<dbReference type="EMBL" id="JAGGNH010000002">
    <property type="protein sequence ID" value="KAJ0981173.1"/>
    <property type="molecule type" value="Genomic_DNA"/>
</dbReference>
<dbReference type="InterPro" id="IPR012942">
    <property type="entry name" value="SRR1-like"/>
</dbReference>
<name>A0A9D5CZD2_9LILI</name>
<dbReference type="AlphaFoldDB" id="A0A9D5CZD2"/>
<comment type="caution">
    <text evidence="3">The sequence shown here is derived from an EMBL/GenBank/DDBJ whole genome shotgun (WGS) entry which is preliminary data.</text>
</comment>
<organism evidence="3 4">
    <name type="scientific">Dioscorea zingiberensis</name>
    <dbReference type="NCBI Taxonomy" id="325984"/>
    <lineage>
        <taxon>Eukaryota</taxon>
        <taxon>Viridiplantae</taxon>
        <taxon>Streptophyta</taxon>
        <taxon>Embryophyta</taxon>
        <taxon>Tracheophyta</taxon>
        <taxon>Spermatophyta</taxon>
        <taxon>Magnoliopsida</taxon>
        <taxon>Liliopsida</taxon>
        <taxon>Dioscoreales</taxon>
        <taxon>Dioscoreaceae</taxon>
        <taxon>Dioscorea</taxon>
    </lineage>
</organism>
<reference evidence="3" key="1">
    <citation type="submission" date="2021-03" db="EMBL/GenBank/DDBJ databases">
        <authorList>
            <person name="Li Z."/>
            <person name="Yang C."/>
        </authorList>
    </citation>
    <scope>NUCLEOTIDE SEQUENCE</scope>
    <source>
        <strain evidence="3">Dzin_1.0</strain>
        <tissue evidence="3">Leaf</tissue>
    </source>
</reference>
<comment type="similarity">
    <text evidence="1">Belongs to the SRR1 family.</text>
</comment>
<dbReference type="InterPro" id="IPR040044">
    <property type="entry name" value="SRR1L"/>
</dbReference>
<gene>
    <name evidence="3" type="ORF">J5N97_009428</name>
</gene>
<dbReference type="PANTHER" id="PTHR28626">
    <property type="entry name" value="SRR1-LIKE PROTEIN"/>
    <property type="match status" value="1"/>
</dbReference>
<dbReference type="GO" id="GO:0005737">
    <property type="term" value="C:cytoplasm"/>
    <property type="evidence" value="ECO:0007669"/>
    <property type="project" value="TreeGrafter"/>
</dbReference>
<dbReference type="Pfam" id="PF07985">
    <property type="entry name" value="SRR1"/>
    <property type="match status" value="2"/>
</dbReference>
<dbReference type="PANTHER" id="PTHR28626:SF3">
    <property type="entry name" value="SRR1-LIKE PROTEIN"/>
    <property type="match status" value="1"/>
</dbReference>
<dbReference type="Proteomes" id="UP001085076">
    <property type="component" value="Miscellaneous, Linkage group lg02"/>
</dbReference>
<evidence type="ECO:0000256" key="1">
    <source>
        <dbReference type="ARBA" id="ARBA00009856"/>
    </source>
</evidence>
<reference evidence="3" key="2">
    <citation type="journal article" date="2022" name="Hortic Res">
        <title>The genome of Dioscorea zingiberensis sheds light on the biosynthesis, origin and evolution of the medicinally important diosgenin saponins.</title>
        <authorList>
            <person name="Li Y."/>
            <person name="Tan C."/>
            <person name="Li Z."/>
            <person name="Guo J."/>
            <person name="Li S."/>
            <person name="Chen X."/>
            <person name="Wang C."/>
            <person name="Dai X."/>
            <person name="Yang H."/>
            <person name="Song W."/>
            <person name="Hou L."/>
            <person name="Xu J."/>
            <person name="Tong Z."/>
            <person name="Xu A."/>
            <person name="Yuan X."/>
            <person name="Wang W."/>
            <person name="Yang Q."/>
            <person name="Chen L."/>
            <person name="Sun Z."/>
            <person name="Wang K."/>
            <person name="Pan B."/>
            <person name="Chen J."/>
            <person name="Bao Y."/>
            <person name="Liu F."/>
            <person name="Qi X."/>
            <person name="Gang D.R."/>
            <person name="Wen J."/>
            <person name="Li J."/>
        </authorList>
    </citation>
    <scope>NUCLEOTIDE SEQUENCE</scope>
    <source>
        <strain evidence="3">Dzin_1.0</strain>
    </source>
</reference>
<proteinExistence type="inferred from homology"/>